<evidence type="ECO:0000256" key="1">
    <source>
        <dbReference type="ARBA" id="ARBA00022741"/>
    </source>
</evidence>
<feature type="region of interest" description="Disordered" evidence="5">
    <location>
        <begin position="422"/>
        <end position="448"/>
    </location>
</feature>
<feature type="binding site" evidence="3">
    <location>
        <position position="146"/>
    </location>
    <ligand>
        <name>ATP</name>
        <dbReference type="ChEBI" id="CHEBI:30616"/>
    </ligand>
</feature>
<dbReference type="Gene3D" id="2.30.29.30">
    <property type="entry name" value="Pleckstrin-homology domain (PH domain)/Phosphotyrosine-binding domain (PTB)"/>
    <property type="match status" value="1"/>
</dbReference>
<dbReference type="Proteomes" id="UP001301350">
    <property type="component" value="Unassembled WGS sequence"/>
</dbReference>
<evidence type="ECO:0000259" key="7">
    <source>
        <dbReference type="PROSITE" id="PS50011"/>
    </source>
</evidence>
<evidence type="ECO:0000259" key="6">
    <source>
        <dbReference type="PROSITE" id="PS50003"/>
    </source>
</evidence>
<sequence>MAGAPTSPRMAMRHGPPVHHAGYLHKKGRMFSSAKRWIVVAGATLRNYRDKADGEPTWVSSLTGATVERAGVKGLRVVTSDRTVDFTAASETDAQIWHEKIKQGIERCFQRDYEMGSKLGEGAFAVVYNANDKVTGEEVAVKVIKKPDLEGGDALLLSREIEIMMAVQHPNCVTTYDIYDSPDALYIVMEKMQGGELFDRIAAAGAFSERDGAHVFRQLMRGVAYLHNRGIAHRDLKPENLLTVERDVSPGKMHVKIADFGLANMIGTSDDALMRTCIGTPGYVAPEIVKHTAYTSKVDCWSAGVILFIMLSGKMPFYGRDDYEIMRRIVRCQYKFRDSEWAQISDEAKSLVRGLLQVDPEARLSADEALRHPWCTSTTQSVASLSSTAGLRAMQEAKRNRMKAAVKAALGANEMAKLAREANRAVLESDERQDTTDTDVSRTSARAR</sequence>
<dbReference type="Pfam" id="PF00169">
    <property type="entry name" value="PH"/>
    <property type="match status" value="1"/>
</dbReference>
<dbReference type="AlphaFoldDB" id="A0AAV9IQZ0"/>
<dbReference type="GO" id="GO:0004674">
    <property type="term" value="F:protein serine/threonine kinase activity"/>
    <property type="evidence" value="ECO:0007669"/>
    <property type="project" value="UniProtKB-KW"/>
</dbReference>
<feature type="domain" description="Protein kinase" evidence="7">
    <location>
        <begin position="113"/>
        <end position="375"/>
    </location>
</feature>
<evidence type="ECO:0000256" key="2">
    <source>
        <dbReference type="ARBA" id="ARBA00022840"/>
    </source>
</evidence>
<dbReference type="CDD" id="cd05117">
    <property type="entry name" value="STKc_CAMK"/>
    <property type="match status" value="1"/>
</dbReference>
<dbReference type="FunFam" id="3.30.200.20:FF:000042">
    <property type="entry name" value="Aurora kinase A"/>
    <property type="match status" value="1"/>
</dbReference>
<gene>
    <name evidence="8" type="ORF">CDCA_CDCA02G0698</name>
</gene>
<dbReference type="PANTHER" id="PTHR24347">
    <property type="entry name" value="SERINE/THREONINE-PROTEIN KINASE"/>
    <property type="match status" value="1"/>
</dbReference>
<dbReference type="SMART" id="SM00233">
    <property type="entry name" value="PH"/>
    <property type="match status" value="1"/>
</dbReference>
<dbReference type="PROSITE" id="PS50003">
    <property type="entry name" value="PH_DOMAIN"/>
    <property type="match status" value="1"/>
</dbReference>
<evidence type="ECO:0000313" key="8">
    <source>
        <dbReference type="EMBL" id="KAK4534673.1"/>
    </source>
</evidence>
<protein>
    <submittedName>
        <fullName evidence="8">Uncharacterized protein</fullName>
    </submittedName>
</protein>
<comment type="similarity">
    <text evidence="4">Belongs to the protein kinase superfamily.</text>
</comment>
<feature type="domain" description="PH" evidence="6">
    <location>
        <begin position="17"/>
        <end position="106"/>
    </location>
</feature>
<dbReference type="PROSITE" id="PS50011">
    <property type="entry name" value="PROTEIN_KINASE_DOM"/>
    <property type="match status" value="1"/>
</dbReference>
<keyword evidence="4" id="KW-0808">Transferase</keyword>
<comment type="caution">
    <text evidence="8">The sequence shown here is derived from an EMBL/GenBank/DDBJ whole genome shotgun (WGS) entry which is preliminary data.</text>
</comment>
<dbReference type="InterPro" id="IPR011009">
    <property type="entry name" value="Kinase-like_dom_sf"/>
</dbReference>
<dbReference type="SUPFAM" id="SSF50729">
    <property type="entry name" value="PH domain-like"/>
    <property type="match status" value="1"/>
</dbReference>
<proteinExistence type="inferred from homology"/>
<dbReference type="InterPro" id="IPR001849">
    <property type="entry name" value="PH_domain"/>
</dbReference>
<evidence type="ECO:0000256" key="4">
    <source>
        <dbReference type="RuleBase" id="RU000304"/>
    </source>
</evidence>
<dbReference type="InterPro" id="IPR011993">
    <property type="entry name" value="PH-like_dom_sf"/>
</dbReference>
<keyword evidence="2 3" id="KW-0067">ATP-binding</keyword>
<keyword evidence="4" id="KW-0418">Kinase</keyword>
<dbReference type="SUPFAM" id="SSF56112">
    <property type="entry name" value="Protein kinase-like (PK-like)"/>
    <property type="match status" value="1"/>
</dbReference>
<dbReference type="PROSITE" id="PS00107">
    <property type="entry name" value="PROTEIN_KINASE_ATP"/>
    <property type="match status" value="1"/>
</dbReference>
<feature type="compositionally biased region" description="Basic and acidic residues" evidence="5">
    <location>
        <begin position="422"/>
        <end position="435"/>
    </location>
</feature>
<name>A0AAV9IQZ0_CYACA</name>
<accession>A0AAV9IQZ0</accession>
<evidence type="ECO:0000313" key="9">
    <source>
        <dbReference type="Proteomes" id="UP001301350"/>
    </source>
</evidence>
<reference evidence="8 9" key="1">
    <citation type="submission" date="2022-07" db="EMBL/GenBank/DDBJ databases">
        <title>Genome-wide signatures of adaptation to extreme environments.</title>
        <authorList>
            <person name="Cho C.H."/>
            <person name="Yoon H.S."/>
        </authorList>
    </citation>
    <scope>NUCLEOTIDE SEQUENCE [LARGE SCALE GENOMIC DNA]</scope>
    <source>
        <strain evidence="8 9">DBV 063 E5</strain>
    </source>
</reference>
<dbReference type="EMBL" id="JANCYW010000002">
    <property type="protein sequence ID" value="KAK4534673.1"/>
    <property type="molecule type" value="Genomic_DNA"/>
</dbReference>
<dbReference type="InterPro" id="IPR017441">
    <property type="entry name" value="Protein_kinase_ATP_BS"/>
</dbReference>
<dbReference type="Pfam" id="PF00069">
    <property type="entry name" value="Pkinase"/>
    <property type="match status" value="1"/>
</dbReference>
<keyword evidence="4" id="KW-0723">Serine/threonine-protein kinase</keyword>
<evidence type="ECO:0000256" key="3">
    <source>
        <dbReference type="PROSITE-ProRule" id="PRU10141"/>
    </source>
</evidence>
<dbReference type="InterPro" id="IPR000719">
    <property type="entry name" value="Prot_kinase_dom"/>
</dbReference>
<dbReference type="FunFam" id="1.10.510.10:FF:000571">
    <property type="entry name" value="Maternal embryonic leucine zipper kinase"/>
    <property type="match status" value="1"/>
</dbReference>
<keyword evidence="1 3" id="KW-0547">Nucleotide-binding</keyword>
<dbReference type="GO" id="GO:0005524">
    <property type="term" value="F:ATP binding"/>
    <property type="evidence" value="ECO:0007669"/>
    <property type="project" value="UniProtKB-UniRule"/>
</dbReference>
<evidence type="ECO:0000256" key="5">
    <source>
        <dbReference type="SAM" id="MobiDB-lite"/>
    </source>
</evidence>
<dbReference type="Gene3D" id="1.10.510.10">
    <property type="entry name" value="Transferase(Phosphotransferase) domain 1"/>
    <property type="match status" value="1"/>
</dbReference>
<dbReference type="PROSITE" id="PS00108">
    <property type="entry name" value="PROTEIN_KINASE_ST"/>
    <property type="match status" value="1"/>
</dbReference>
<organism evidence="8 9">
    <name type="scientific">Cyanidium caldarium</name>
    <name type="common">Red alga</name>
    <dbReference type="NCBI Taxonomy" id="2771"/>
    <lineage>
        <taxon>Eukaryota</taxon>
        <taxon>Rhodophyta</taxon>
        <taxon>Bangiophyceae</taxon>
        <taxon>Cyanidiales</taxon>
        <taxon>Cyanidiaceae</taxon>
        <taxon>Cyanidium</taxon>
    </lineage>
</organism>
<dbReference type="InterPro" id="IPR008271">
    <property type="entry name" value="Ser/Thr_kinase_AS"/>
</dbReference>
<keyword evidence="9" id="KW-1185">Reference proteome</keyword>
<dbReference type="SMART" id="SM00220">
    <property type="entry name" value="S_TKc"/>
    <property type="match status" value="1"/>
</dbReference>